<dbReference type="EMBL" id="BARS01030852">
    <property type="protein sequence ID" value="GAG26336.1"/>
    <property type="molecule type" value="Genomic_DNA"/>
</dbReference>
<name>X0XMY1_9ZZZZ</name>
<dbReference type="InterPro" id="IPR038250">
    <property type="entry name" value="TGT_C2_sf"/>
</dbReference>
<reference evidence="2" key="1">
    <citation type="journal article" date="2014" name="Front. Microbiol.">
        <title>High frequency of phylogenetically diverse reductive dehalogenase-homologous genes in deep subseafloor sedimentary metagenomes.</title>
        <authorList>
            <person name="Kawai M."/>
            <person name="Futagami T."/>
            <person name="Toyoda A."/>
            <person name="Takaki Y."/>
            <person name="Nishi S."/>
            <person name="Hori S."/>
            <person name="Arai W."/>
            <person name="Tsubouchi T."/>
            <person name="Morono Y."/>
            <person name="Uchiyama I."/>
            <person name="Ito T."/>
            <person name="Fujiyama A."/>
            <person name="Inagaki F."/>
            <person name="Takami H."/>
        </authorList>
    </citation>
    <scope>NUCLEOTIDE SEQUENCE</scope>
    <source>
        <strain evidence="2">Expedition CK06-06</strain>
    </source>
</reference>
<dbReference type="Gene3D" id="3.10.450.90">
    <property type="entry name" value="ArcTGT, C2 domain"/>
    <property type="match status" value="1"/>
</dbReference>
<dbReference type="InterPro" id="IPR029402">
    <property type="entry name" value="TGT_C2"/>
</dbReference>
<dbReference type="InterPro" id="IPR002478">
    <property type="entry name" value="PUA"/>
</dbReference>
<proteinExistence type="predicted"/>
<dbReference type="InterPro" id="IPR036974">
    <property type="entry name" value="PUA_sf"/>
</dbReference>
<dbReference type="NCBIfam" id="TIGR00451">
    <property type="entry name" value="unchar_dom_2"/>
    <property type="match status" value="1"/>
</dbReference>
<dbReference type="Pfam" id="PF14810">
    <property type="entry name" value="TGT_C2"/>
    <property type="match status" value="1"/>
</dbReference>
<comment type="caution">
    <text evidence="2">The sequence shown here is derived from an EMBL/GenBank/DDBJ whole genome shotgun (WGS) entry which is preliminary data.</text>
</comment>
<evidence type="ECO:0000259" key="1">
    <source>
        <dbReference type="SMART" id="SM00359"/>
    </source>
</evidence>
<dbReference type="PROSITE" id="PS50890">
    <property type="entry name" value="PUA"/>
    <property type="match status" value="1"/>
</dbReference>
<protein>
    <recommendedName>
        <fullName evidence="1">PUA domain-containing protein</fullName>
    </recommendedName>
</protein>
<evidence type="ECO:0000313" key="2">
    <source>
        <dbReference type="EMBL" id="GAG26336.1"/>
    </source>
</evidence>
<dbReference type="GO" id="GO:0003723">
    <property type="term" value="F:RNA binding"/>
    <property type="evidence" value="ECO:0007669"/>
    <property type="project" value="InterPro"/>
</dbReference>
<dbReference type="InterPro" id="IPR004521">
    <property type="entry name" value="Uncharacterised_CHP00451"/>
</dbReference>
<dbReference type="SUPFAM" id="SSF88802">
    <property type="entry name" value="Pre-PUA domain"/>
    <property type="match status" value="1"/>
</dbReference>
<feature type="non-terminal residue" evidence="2">
    <location>
        <position position="1"/>
    </location>
</feature>
<accession>X0XMY1</accession>
<gene>
    <name evidence="2" type="ORF">S01H1_48064</name>
</gene>
<feature type="domain" description="PUA" evidence="1">
    <location>
        <begin position="65"/>
        <end position="139"/>
    </location>
</feature>
<dbReference type="CDD" id="cd21149">
    <property type="entry name" value="PUA_archaeosine_TGT"/>
    <property type="match status" value="1"/>
</dbReference>
<dbReference type="Pfam" id="PF01472">
    <property type="entry name" value="PUA"/>
    <property type="match status" value="1"/>
</dbReference>
<organism evidence="2">
    <name type="scientific">marine sediment metagenome</name>
    <dbReference type="NCBI Taxonomy" id="412755"/>
    <lineage>
        <taxon>unclassified sequences</taxon>
        <taxon>metagenomes</taxon>
        <taxon>ecological metagenomes</taxon>
    </lineage>
</organism>
<dbReference type="SUPFAM" id="SSF88697">
    <property type="entry name" value="PUA domain-like"/>
    <property type="match status" value="1"/>
</dbReference>
<sequence>GKDITNILFKDVDSIRIERSRATQKLRYIFLENNLILVLRPNNGFFTLSMHSARIIKTNFEMPKLRVIVLNEISEFIKKGRNVFCKHVIDIDENLRPLDEVIVVNQDDEILAIGRLKLPVTYVKSFSSGVAVNIRKGVNKSKI</sequence>
<dbReference type="Gene3D" id="2.30.130.10">
    <property type="entry name" value="PUA domain"/>
    <property type="match status" value="1"/>
</dbReference>
<dbReference type="AlphaFoldDB" id="X0XMY1"/>
<dbReference type="SMART" id="SM00359">
    <property type="entry name" value="PUA"/>
    <property type="match status" value="1"/>
</dbReference>
<dbReference type="InterPro" id="IPR015947">
    <property type="entry name" value="PUA-like_sf"/>
</dbReference>